<reference evidence="1 2" key="1">
    <citation type="submission" date="2018-11" db="EMBL/GenBank/DDBJ databases">
        <authorList>
            <consortium name="Pathogen Informatics"/>
        </authorList>
    </citation>
    <scope>NUCLEOTIDE SEQUENCE [LARGE SCALE GENOMIC DNA]</scope>
</reference>
<dbReference type="PANTHER" id="PTHR22954">
    <property type="entry name" value="RETROVIRAL PROTEASE-RELATED"/>
    <property type="match status" value="1"/>
</dbReference>
<organism evidence="1 2">
    <name type="scientific">Cylicostephanus goldi</name>
    <name type="common">Nematode worm</name>
    <dbReference type="NCBI Taxonomy" id="71465"/>
    <lineage>
        <taxon>Eukaryota</taxon>
        <taxon>Metazoa</taxon>
        <taxon>Ecdysozoa</taxon>
        <taxon>Nematoda</taxon>
        <taxon>Chromadorea</taxon>
        <taxon>Rhabditida</taxon>
        <taxon>Rhabditina</taxon>
        <taxon>Rhabditomorpha</taxon>
        <taxon>Strongyloidea</taxon>
        <taxon>Strongylidae</taxon>
        <taxon>Cylicostephanus</taxon>
    </lineage>
</organism>
<evidence type="ECO:0000313" key="1">
    <source>
        <dbReference type="EMBL" id="VDN23057.1"/>
    </source>
</evidence>
<dbReference type="Pfam" id="PF03564">
    <property type="entry name" value="DUF1759"/>
    <property type="match status" value="1"/>
</dbReference>
<dbReference type="OrthoDB" id="5865523at2759"/>
<accession>A0A3P7MI43</accession>
<dbReference type="EMBL" id="UYRV01107101">
    <property type="protein sequence ID" value="VDN23057.1"/>
    <property type="molecule type" value="Genomic_DNA"/>
</dbReference>
<name>A0A3P7MI43_CYLGO</name>
<dbReference type="PANTHER" id="PTHR22954:SF3">
    <property type="entry name" value="PROTEIN CBG08539"/>
    <property type="match status" value="1"/>
</dbReference>
<gene>
    <name evidence="1" type="ORF">CGOC_LOCUS9480</name>
</gene>
<dbReference type="Proteomes" id="UP000271889">
    <property type="component" value="Unassembled WGS sequence"/>
</dbReference>
<evidence type="ECO:0000313" key="2">
    <source>
        <dbReference type="Proteomes" id="UP000271889"/>
    </source>
</evidence>
<dbReference type="AlphaFoldDB" id="A0A3P7MI43"/>
<proteinExistence type="predicted"/>
<dbReference type="InterPro" id="IPR005312">
    <property type="entry name" value="DUF1759"/>
</dbReference>
<sequence>MMPQSHHRTGDAPRLQMVDPQLDAVQHLEHLQLTPTQTMKQSRMVSSLSHNVPIRLKKLTLPHFDEDVTEFQQFRCAFKQAVHNNPNIDLNMKYLYLMNLIEGEAQVVLQDLEPGRNNYHQLVQALRKRYDCPRKTRALLHQQLRDLHPATESVSDMRNTWFRSKI</sequence>
<protein>
    <submittedName>
        <fullName evidence="1">Uncharacterized protein</fullName>
    </submittedName>
</protein>
<keyword evidence="2" id="KW-1185">Reference proteome</keyword>